<dbReference type="SUPFAM" id="SSF51126">
    <property type="entry name" value="Pectin lyase-like"/>
    <property type="match status" value="1"/>
</dbReference>
<dbReference type="EMBL" id="SNRW01005885">
    <property type="protein sequence ID" value="KAA6384166.1"/>
    <property type="molecule type" value="Genomic_DNA"/>
</dbReference>
<proteinExistence type="predicted"/>
<protein>
    <recommendedName>
        <fullName evidence="3">Right handed beta helix domain-containing protein</fullName>
    </recommendedName>
</protein>
<name>A0A5J4VP60_9EUKA</name>
<accession>A0A5J4VP60</accession>
<evidence type="ECO:0008006" key="3">
    <source>
        <dbReference type="Google" id="ProtNLM"/>
    </source>
</evidence>
<evidence type="ECO:0000313" key="2">
    <source>
        <dbReference type="Proteomes" id="UP000324800"/>
    </source>
</evidence>
<reference evidence="1 2" key="1">
    <citation type="submission" date="2019-03" db="EMBL/GenBank/DDBJ databases">
        <title>Single cell metagenomics reveals metabolic interactions within the superorganism composed of flagellate Streblomastix strix and complex community of Bacteroidetes bacteria on its surface.</title>
        <authorList>
            <person name="Treitli S.C."/>
            <person name="Kolisko M."/>
            <person name="Husnik F."/>
            <person name="Keeling P."/>
            <person name="Hampl V."/>
        </authorList>
    </citation>
    <scope>NUCLEOTIDE SEQUENCE [LARGE SCALE GENOMIC DNA]</scope>
    <source>
        <strain evidence="1">ST1C</strain>
    </source>
</reference>
<evidence type="ECO:0000313" key="1">
    <source>
        <dbReference type="EMBL" id="KAA6384166.1"/>
    </source>
</evidence>
<dbReference type="AlphaFoldDB" id="A0A5J4VP60"/>
<sequence>MSKIIVAKFIPNHLRYDFYVHLDQIQRRKEEEIRKYLQVIKQLPGIQKYTSYIDLTEPKQNTPYERRFDYQAYWDEQQAEQFVYCFISGNDENGDGSQIYPYRTIRRSFGASFSEGESRRTVILGTGAFENETIDNLTDKSYSLTGTSDVLTVVSDTSTATQPLFYLTGGSLILAQIRLVHHVTVRTDAPLVKLIEGTPKPNGGRLEINNCVFLTDNGNIITSSSFIQSYDRNGTVIVRNTRFYNGLYKNMSSFSAGQSQVITLEYCTFIGLQIRESYGGAIFLIVMNGGTYTIRSCTFDNCSSNLNGGAIHFSLDRITDSSIKPNEGKLQIYGTVIENCRAKFGGAIDIEGSNFPLYMEDSIFSSNTASDVHGGNDIYFRSYGNAVILREDRIKNCVSDSNLVRIAGQAEIQSGDYDYLLRPYSSSIYVNAQSVYSPADGTQNKPFKLVSSAISMLETTGIKKTNVIIVDGEYNEPRRHEIGGATVELNGQGDGTKLIFEGAGIN</sequence>
<dbReference type="InterPro" id="IPR011050">
    <property type="entry name" value="Pectin_lyase_fold/virulence"/>
</dbReference>
<dbReference type="Proteomes" id="UP000324800">
    <property type="component" value="Unassembled WGS sequence"/>
</dbReference>
<gene>
    <name evidence="1" type="ORF">EZS28_020306</name>
</gene>
<feature type="non-terminal residue" evidence="1">
    <location>
        <position position="506"/>
    </location>
</feature>
<comment type="caution">
    <text evidence="1">The sequence shown here is derived from an EMBL/GenBank/DDBJ whole genome shotgun (WGS) entry which is preliminary data.</text>
</comment>
<organism evidence="1 2">
    <name type="scientific">Streblomastix strix</name>
    <dbReference type="NCBI Taxonomy" id="222440"/>
    <lineage>
        <taxon>Eukaryota</taxon>
        <taxon>Metamonada</taxon>
        <taxon>Preaxostyla</taxon>
        <taxon>Oxymonadida</taxon>
        <taxon>Streblomastigidae</taxon>
        <taxon>Streblomastix</taxon>
    </lineage>
</organism>
<dbReference type="OrthoDB" id="1931232at2759"/>